<dbReference type="EMBL" id="ML736759">
    <property type="protein sequence ID" value="KAE8405630.1"/>
    <property type="molecule type" value="Genomic_DNA"/>
</dbReference>
<dbReference type="InterPro" id="IPR043129">
    <property type="entry name" value="ATPase_NBD"/>
</dbReference>
<dbReference type="OrthoDB" id="2963168at2759"/>
<protein>
    <recommendedName>
        <fullName evidence="5">Actin-like ATPase domain-containing protein</fullName>
    </recommendedName>
</protein>
<evidence type="ECO:0000256" key="2">
    <source>
        <dbReference type="ARBA" id="ARBA00022840"/>
    </source>
</evidence>
<reference evidence="3 4" key="1">
    <citation type="submission" date="2019-04" db="EMBL/GenBank/DDBJ databases">
        <authorList>
            <consortium name="DOE Joint Genome Institute"/>
            <person name="Mondo S."/>
            <person name="Kjaerbolling I."/>
            <person name="Vesth T."/>
            <person name="Frisvad J.C."/>
            <person name="Nybo J.L."/>
            <person name="Theobald S."/>
            <person name="Kildgaard S."/>
            <person name="Isbrandt T."/>
            <person name="Kuo A."/>
            <person name="Sato A."/>
            <person name="Lyhne E.K."/>
            <person name="Kogle M.E."/>
            <person name="Wiebenga A."/>
            <person name="Kun R.S."/>
            <person name="Lubbers R.J."/>
            <person name="Makela M.R."/>
            <person name="Barry K."/>
            <person name="Chovatia M."/>
            <person name="Clum A."/>
            <person name="Daum C."/>
            <person name="Haridas S."/>
            <person name="He G."/>
            <person name="LaButti K."/>
            <person name="Lipzen A."/>
            <person name="Riley R."/>
            <person name="Salamov A."/>
            <person name="Simmons B.A."/>
            <person name="Magnuson J.K."/>
            <person name="Henrissat B."/>
            <person name="Mortensen U.H."/>
            <person name="Larsen T.O."/>
            <person name="Devries R.P."/>
            <person name="Grigoriev I.V."/>
            <person name="Machida M."/>
            <person name="Baker S.E."/>
            <person name="Andersen M.R."/>
            <person name="Cantor M.N."/>
            <person name="Hua S.X."/>
        </authorList>
    </citation>
    <scope>NUCLEOTIDE SEQUENCE [LARGE SCALE GENOMIC DNA]</scope>
    <source>
        <strain evidence="3 4">CBS 119388</strain>
    </source>
</reference>
<evidence type="ECO:0000313" key="4">
    <source>
        <dbReference type="Proteomes" id="UP000325579"/>
    </source>
</evidence>
<dbReference type="CDD" id="cd10170">
    <property type="entry name" value="ASKHA_NBD_HSP70"/>
    <property type="match status" value="1"/>
</dbReference>
<dbReference type="GO" id="GO:0140662">
    <property type="term" value="F:ATP-dependent protein folding chaperone"/>
    <property type="evidence" value="ECO:0007669"/>
    <property type="project" value="InterPro"/>
</dbReference>
<dbReference type="Pfam" id="PF00012">
    <property type="entry name" value="HSP70"/>
    <property type="match status" value="1"/>
</dbReference>
<gene>
    <name evidence="3" type="ORF">BDV37DRAFT_293089</name>
</gene>
<dbReference type="PRINTS" id="PR00301">
    <property type="entry name" value="HEATSHOCK70"/>
</dbReference>
<dbReference type="GeneID" id="43674012"/>
<keyword evidence="4" id="KW-1185">Reference proteome</keyword>
<name>A0A5N7DGU3_9EURO</name>
<keyword evidence="2" id="KW-0067">ATP-binding</keyword>
<dbReference type="Gene3D" id="3.30.420.40">
    <property type="match status" value="1"/>
</dbReference>
<dbReference type="InterPro" id="IPR013126">
    <property type="entry name" value="Hsp_70_fam"/>
</dbReference>
<dbReference type="SUPFAM" id="SSF53067">
    <property type="entry name" value="Actin-like ATPase domain"/>
    <property type="match status" value="2"/>
</dbReference>
<sequence length="556" mass="61532">MTNKLQIVVGIDFGTTYSGIAWSLTGVTDDIQVISEWPGRGNSIGQDTPGPIKQKLTRAGTSPKVPTTICYEGGRVRWGYELTFQKNVISVFKRLLDEDQQTHSIPDIFSKKLLHERGLSPREAVADYLNKLIGHGREILRRRFGDAVQRLEIQYVLTVPSVWSDKAKDATRLACSAAGIPLSDIYLISEPEAAALHCLRVMQPNIIQNGDIIVICDAGGGTVDVISYCINTVSPLSLEEVTQGTGAACGSILLDTKFLALLTELFGDTEFGQIPCISIQAAMTCWQDTIRPNFMFDEDDDDEFQEIGHLIPLPGVEDKQSIGLEGGFLALDRATIKGIFEYVVKQVVSLVQSQTRDIARSGTKAKAILLVGGFGESEYLYRRLKAACPHTPVMQPADAGAVQRGLDGNRVGKRIARCYYGVSHGSCYEPGRHRPSEADRITWLIKKNDTISENTPLRHPLKLHVRIHEKRSSYQNLFVCYADTAPDKVTKDAFKVCVMEYDLNAVPTKLFSKKKNSKGIEYYTIDVVVQLIPTSASLLFEMEFNGVPYGSVRAKY</sequence>
<dbReference type="PANTHER" id="PTHR14187:SF82">
    <property type="entry name" value="FAMILY CHAPERONE, PUTATIVE (AFU_ORTHOLOGUE AFUA_7G08575)-RELATED"/>
    <property type="match status" value="1"/>
</dbReference>
<dbReference type="Proteomes" id="UP000325579">
    <property type="component" value="Unassembled WGS sequence"/>
</dbReference>
<proteinExistence type="predicted"/>
<evidence type="ECO:0008006" key="5">
    <source>
        <dbReference type="Google" id="ProtNLM"/>
    </source>
</evidence>
<accession>A0A5N7DGU3</accession>
<dbReference type="PANTHER" id="PTHR14187">
    <property type="entry name" value="ALPHA KINASE/ELONGATION FACTOR 2 KINASE"/>
    <property type="match status" value="1"/>
</dbReference>
<dbReference type="AlphaFoldDB" id="A0A5N7DGU3"/>
<evidence type="ECO:0000313" key="3">
    <source>
        <dbReference type="EMBL" id="KAE8405630.1"/>
    </source>
</evidence>
<evidence type="ECO:0000256" key="1">
    <source>
        <dbReference type="ARBA" id="ARBA00022741"/>
    </source>
</evidence>
<keyword evidence="1" id="KW-0547">Nucleotide-binding</keyword>
<dbReference type="GO" id="GO:0005524">
    <property type="term" value="F:ATP binding"/>
    <property type="evidence" value="ECO:0007669"/>
    <property type="project" value="UniProtKB-KW"/>
</dbReference>
<dbReference type="RefSeq" id="XP_031942949.1">
    <property type="nucleotide sequence ID" value="XM_032089321.1"/>
</dbReference>
<organism evidence="3 4">
    <name type="scientific">Aspergillus pseudonomiae</name>
    <dbReference type="NCBI Taxonomy" id="1506151"/>
    <lineage>
        <taxon>Eukaryota</taxon>
        <taxon>Fungi</taxon>
        <taxon>Dikarya</taxon>
        <taxon>Ascomycota</taxon>
        <taxon>Pezizomycotina</taxon>
        <taxon>Eurotiomycetes</taxon>
        <taxon>Eurotiomycetidae</taxon>
        <taxon>Eurotiales</taxon>
        <taxon>Aspergillaceae</taxon>
        <taxon>Aspergillus</taxon>
        <taxon>Aspergillus subgen. Circumdati</taxon>
    </lineage>
</organism>